<dbReference type="Gene3D" id="3.40.395.10">
    <property type="entry name" value="Adenoviral Proteinase, Chain A"/>
    <property type="match status" value="1"/>
</dbReference>
<feature type="compositionally biased region" description="Low complexity" evidence="6">
    <location>
        <begin position="157"/>
        <end position="169"/>
    </location>
</feature>
<evidence type="ECO:0000256" key="3">
    <source>
        <dbReference type="ARBA" id="ARBA00022670"/>
    </source>
</evidence>
<dbReference type="InterPro" id="IPR051947">
    <property type="entry name" value="Sentrin-specific_protease"/>
</dbReference>
<keyword evidence="4" id="KW-0833">Ubl conjugation pathway</keyword>
<feature type="compositionally biased region" description="Low complexity" evidence="6">
    <location>
        <begin position="259"/>
        <end position="286"/>
    </location>
</feature>
<protein>
    <submittedName>
        <fullName evidence="8">Putative sentrin/sumo-specific protease senp7</fullName>
    </submittedName>
</protein>
<dbReference type="Pfam" id="PF02902">
    <property type="entry name" value="Peptidase_C48"/>
    <property type="match status" value="1"/>
</dbReference>
<feature type="compositionally biased region" description="Low complexity" evidence="6">
    <location>
        <begin position="710"/>
        <end position="751"/>
    </location>
</feature>
<feature type="domain" description="Ubiquitin-like protease family profile" evidence="7">
    <location>
        <begin position="1314"/>
        <end position="1607"/>
    </location>
</feature>
<dbReference type="GO" id="GO:0070139">
    <property type="term" value="F:SUMO-specific endopeptidase activity"/>
    <property type="evidence" value="ECO:0007669"/>
    <property type="project" value="TreeGrafter"/>
</dbReference>
<feature type="compositionally biased region" description="Acidic residues" evidence="6">
    <location>
        <begin position="1478"/>
        <end position="1506"/>
    </location>
</feature>
<feature type="region of interest" description="Disordered" evidence="6">
    <location>
        <begin position="1550"/>
        <end position="1573"/>
    </location>
</feature>
<feature type="compositionally biased region" description="Polar residues" evidence="6">
    <location>
        <begin position="287"/>
        <end position="299"/>
    </location>
</feature>
<evidence type="ECO:0000256" key="1">
    <source>
        <dbReference type="ARBA" id="ARBA00005234"/>
    </source>
</evidence>
<dbReference type="InterPro" id="IPR038765">
    <property type="entry name" value="Papain-like_cys_pep_sf"/>
</dbReference>
<keyword evidence="2" id="KW-0597">Phosphoprotein</keyword>
<feature type="region of interest" description="Disordered" evidence="6">
    <location>
        <begin position="710"/>
        <end position="780"/>
    </location>
</feature>
<evidence type="ECO:0000256" key="6">
    <source>
        <dbReference type="SAM" id="MobiDB-lite"/>
    </source>
</evidence>
<feature type="compositionally biased region" description="Low complexity" evidence="6">
    <location>
        <begin position="300"/>
        <end position="327"/>
    </location>
</feature>
<feature type="compositionally biased region" description="Polar residues" evidence="6">
    <location>
        <begin position="1563"/>
        <end position="1573"/>
    </location>
</feature>
<reference evidence="8" key="1">
    <citation type="journal article" date="2014" name="Insect Biochem. Mol. Biol.">
        <title>An insight into the sialome of the frog biting fly, Corethrella appendiculata.</title>
        <authorList>
            <person name="Ribeiro J.M.C."/>
            <person name="Chagas A.C."/>
            <person name="Pham V.M."/>
            <person name="Lounibos L.P."/>
            <person name="Calvo E."/>
        </authorList>
    </citation>
    <scope>NUCLEOTIDE SEQUENCE</scope>
    <source>
        <tissue evidence="8">Salivary glands</tissue>
    </source>
</reference>
<feature type="region of interest" description="Disordered" evidence="6">
    <location>
        <begin position="122"/>
        <end position="169"/>
    </location>
</feature>
<feature type="compositionally biased region" description="Basic and acidic residues" evidence="6">
    <location>
        <begin position="1743"/>
        <end position="1763"/>
    </location>
</feature>
<feature type="compositionally biased region" description="Low complexity" evidence="6">
    <location>
        <begin position="508"/>
        <end position="527"/>
    </location>
</feature>
<feature type="compositionally biased region" description="Low complexity" evidence="6">
    <location>
        <begin position="1285"/>
        <end position="1296"/>
    </location>
</feature>
<feature type="region of interest" description="Disordered" evidence="6">
    <location>
        <begin position="508"/>
        <end position="535"/>
    </location>
</feature>
<feature type="region of interest" description="Disordered" evidence="6">
    <location>
        <begin position="864"/>
        <end position="885"/>
    </location>
</feature>
<name>W4VR71_9DIPT</name>
<dbReference type="SUPFAM" id="SSF54001">
    <property type="entry name" value="Cysteine proteinases"/>
    <property type="match status" value="1"/>
</dbReference>
<feature type="compositionally biased region" description="Acidic residues" evidence="6">
    <location>
        <begin position="1685"/>
        <end position="1700"/>
    </location>
</feature>
<dbReference type="GO" id="GO:0006508">
    <property type="term" value="P:proteolysis"/>
    <property type="evidence" value="ECO:0007669"/>
    <property type="project" value="UniProtKB-KW"/>
</dbReference>
<evidence type="ECO:0000256" key="5">
    <source>
        <dbReference type="ARBA" id="ARBA00022801"/>
    </source>
</evidence>
<feature type="region of interest" description="Disordered" evidence="6">
    <location>
        <begin position="239"/>
        <end position="386"/>
    </location>
</feature>
<dbReference type="PANTHER" id="PTHR46896:SF3">
    <property type="entry name" value="FI06413P-RELATED"/>
    <property type="match status" value="1"/>
</dbReference>
<feature type="compositionally biased region" description="Low complexity" evidence="6">
    <location>
        <begin position="554"/>
        <end position="629"/>
    </location>
</feature>
<feature type="region of interest" description="Disordered" evidence="6">
    <location>
        <begin position="1685"/>
        <end position="1763"/>
    </location>
</feature>
<evidence type="ECO:0000313" key="8">
    <source>
        <dbReference type="EMBL" id="JAB55293.1"/>
    </source>
</evidence>
<dbReference type="PROSITE" id="PS50600">
    <property type="entry name" value="ULP_PROTEASE"/>
    <property type="match status" value="1"/>
</dbReference>
<feature type="region of interest" description="Disordered" evidence="6">
    <location>
        <begin position="552"/>
        <end position="641"/>
    </location>
</feature>
<dbReference type="GO" id="GO:0005634">
    <property type="term" value="C:nucleus"/>
    <property type="evidence" value="ECO:0007669"/>
    <property type="project" value="TreeGrafter"/>
</dbReference>
<feature type="compositionally biased region" description="Low complexity" evidence="6">
    <location>
        <begin position="1710"/>
        <end position="1724"/>
    </location>
</feature>
<keyword evidence="3 8" id="KW-0645">Protease</keyword>
<feature type="region of interest" description="Disordered" evidence="6">
    <location>
        <begin position="1475"/>
        <end position="1507"/>
    </location>
</feature>
<evidence type="ECO:0000259" key="7">
    <source>
        <dbReference type="PROSITE" id="PS50600"/>
    </source>
</evidence>
<feature type="compositionally biased region" description="Low complexity" evidence="6">
    <location>
        <begin position="465"/>
        <end position="491"/>
    </location>
</feature>
<sequence>MAHYYQVVHSMDEIKNIYPHLNIENGIQLVMGDDVQFGGQQVILTQDQPPELNLIDNNQQHLQQIVYAQPQPGQMQPHAETQYIIQDDSLSDPTYGQPTSQPIYYSEVQTDNSQLLQSNIVQQQPPHDQQQQMHTIQQHSVDQQMQQVPPPPPPVQQQPQQQQQQQQVIIQQIPRPGQQVIIRQSPEQPPHLVPQHQPQQTHVIYHQPPPPPPNTQQPPPPPPQQMQQQIIYEQPGTPQHMVQLQPPPLVHQSSPQRMQTQVIQQQTPPQQIHVQQQQQQQQQTTQRLSIQRLSNMLNNQPQQQQHHQSPPQTSQHHIIQQQQQQQQRVAVAPVNQMPQQQLQIQTQQQQPQPQPSETAKVVRHYRPRQPRQPRPRCPTTGQIIRTPRGTPRAQIQMAAPVVIRQQGVQQQGQPRPTVVLNQGQVQYKIMRQATPSTMAPGMQQPVSNTYILKTATVQKKPVAGQQQQQQQPQPQLPTTIQQQIPQTAQPQQQQQQQQQVVLTQSQSSTAQQTKPTVTNATTTAAVAGGQKVPGQVNDLEDLEDSILAATISKQPQQSPQQQDSPQNQPTQTPQPVQQTNTQQPPVNQYTQMQQQQQPAQVPPQLHQQQQQQQPQQQIQNQQHLQQQQQQPPPPLPQQQQQIQTFDESMNLIQLPNGQTMTCEQYRQFQEKQQRQQQENIRGGFTQRGGYGRGQIRSITVKRTNTPINRPQMHLQQQPPQPHMMHQQPQHMNNQQHVYQHQPQMHMQPQQQHHLHQQPHMQQPPPPPPQQQQQHDVDVRERESAKMLCILQSGEQRLITFTLPKESCTVQELLEQVGVQFSPDSNIQCISNPGGDIDYIVTVGVTIQQTNEYLKAAENTIKNQNQQQQQQQQQQTQMQHHQQQIHPQQHQLVQRQIVQQTQLAQPQPIQQQLTLIDAQIDSKKEPPLKLVKGFLAVCSSCGYTGVDFAKCQRCKRIFTETPRKVAEPEKIISSTQPPPLVPTGSALTTTVAGTATATKIILTEKTEKEKKNLEMLQKKHQMSIVTTVAARGGRGGIVRGRGRGRGALAKHDVEPVVFTLSSDDEDDTKVRSSTKANLTAKSAAALASPKKEPLSSEPIVIDDDEVPTDFVREDITDVKNIVGGLFTILDCRTIRIGTLKFDATEKVTISSKGMRIIAPNVKRPGENSILDIQLREIVKILAHFSKSLFVMFIYTLPSTGTFIRESLEMGLASDNLPYFNPGSRTDETHKRITLVMERMTEESKQIIRTIFTKEKIEEISTRDANELLIRSCNTNKPIGGDNTLANSSTQNSSQTNNEETKIRKILIYPPGKGGISINTEDYMCLAIDQYLNDVIIDFYLNYLRLELLKGEEREKVYIFSTFFYKRLTTMTSRQRAANEKDAKLTAAQKRHARVASWTKKDNIFEKDYIIIPINEQSHWFLAIICFPNLEGPITMGNGNVPTTPVKKSKKARKVNMSLQIGSTTITPVSKREIESINLNDDELSERDEAEGDDSELASDNDETDDEITSVRPCIKQPCILIFDSLTGASRSRVVATLRDYLTCEYKAKMLNNNNNNNNGNGNGPTQSTPQQQPRIFNKNNMPGHCVKVPQQNNFTDCGLYLLQYVEHFFIDPIRDYHIPIKHLQDWFETITVTKKREDISNLLKDLIKEYDKTVLPLPDIKFPTLNGKLIIDPDDSFNDETAEFEEEELEEEEDEDEEEADISNNSDKIAAADSTATVVTVASADQQEPTSTGKVIKIKKITKRSLDDKQNGDSDNRKTPRITE</sequence>
<keyword evidence="5" id="KW-0378">Hydrolase</keyword>
<feature type="compositionally biased region" description="Low complexity" evidence="6">
    <location>
        <begin position="122"/>
        <end position="147"/>
    </location>
</feature>
<feature type="region of interest" description="Disordered" evidence="6">
    <location>
        <begin position="462"/>
        <end position="491"/>
    </location>
</feature>
<dbReference type="PANTHER" id="PTHR46896">
    <property type="entry name" value="SENTRIN-SPECIFIC PROTEASE"/>
    <property type="match status" value="1"/>
</dbReference>
<dbReference type="MEROPS" id="C48.A07"/>
<dbReference type="EMBL" id="GANO01004578">
    <property type="protein sequence ID" value="JAB55293.1"/>
    <property type="molecule type" value="mRNA"/>
</dbReference>
<evidence type="ECO:0000256" key="2">
    <source>
        <dbReference type="ARBA" id="ARBA00022553"/>
    </source>
</evidence>
<proteinExistence type="evidence at transcript level"/>
<feature type="compositionally biased region" description="Pro residues" evidence="6">
    <location>
        <begin position="207"/>
        <end position="224"/>
    </location>
</feature>
<feature type="compositionally biased region" description="Low complexity" evidence="6">
    <location>
        <begin position="674"/>
        <end position="684"/>
    </location>
</feature>
<comment type="similarity">
    <text evidence="1">Belongs to the peptidase C48 family.</text>
</comment>
<evidence type="ECO:0000256" key="4">
    <source>
        <dbReference type="ARBA" id="ARBA00022786"/>
    </source>
</evidence>
<dbReference type="GO" id="GO:0005737">
    <property type="term" value="C:cytoplasm"/>
    <property type="evidence" value="ECO:0007669"/>
    <property type="project" value="TreeGrafter"/>
</dbReference>
<feature type="compositionally biased region" description="Low complexity" evidence="6">
    <location>
        <begin position="193"/>
        <end position="202"/>
    </location>
</feature>
<organism evidence="8">
    <name type="scientific">Corethrella appendiculata</name>
    <dbReference type="NCBI Taxonomy" id="1370023"/>
    <lineage>
        <taxon>Eukaryota</taxon>
        <taxon>Metazoa</taxon>
        <taxon>Ecdysozoa</taxon>
        <taxon>Arthropoda</taxon>
        <taxon>Hexapoda</taxon>
        <taxon>Insecta</taxon>
        <taxon>Pterygota</taxon>
        <taxon>Neoptera</taxon>
        <taxon>Endopterygota</taxon>
        <taxon>Diptera</taxon>
        <taxon>Nematocera</taxon>
        <taxon>Culicoidea</taxon>
        <taxon>Chaoboridae</taxon>
        <taxon>Corethrella</taxon>
    </lineage>
</organism>
<dbReference type="GO" id="GO:0016926">
    <property type="term" value="P:protein desumoylation"/>
    <property type="evidence" value="ECO:0007669"/>
    <property type="project" value="TreeGrafter"/>
</dbReference>
<dbReference type="InterPro" id="IPR003653">
    <property type="entry name" value="Peptidase_C48_C"/>
</dbReference>
<feature type="region of interest" description="Disordered" evidence="6">
    <location>
        <begin position="1278"/>
        <end position="1297"/>
    </location>
</feature>
<feature type="compositionally biased region" description="Basic residues" evidence="6">
    <location>
        <begin position="361"/>
        <end position="374"/>
    </location>
</feature>
<accession>W4VR71</accession>
<feature type="region of interest" description="Disordered" evidence="6">
    <location>
        <begin position="188"/>
        <end position="227"/>
    </location>
</feature>
<feature type="compositionally biased region" description="Low complexity" evidence="6">
    <location>
        <begin position="336"/>
        <end position="351"/>
    </location>
</feature>
<feature type="region of interest" description="Disordered" evidence="6">
    <location>
        <begin position="667"/>
        <end position="691"/>
    </location>
</feature>